<evidence type="ECO:0000313" key="2">
    <source>
        <dbReference type="Proteomes" id="UP000245622"/>
    </source>
</evidence>
<accession>A0A1V1HZW0</accession>
<organism evidence="1 2">
    <name type="scientific">Romboutsia ilealis</name>
    <dbReference type="NCBI Taxonomy" id="1115758"/>
    <lineage>
        <taxon>Bacteria</taxon>
        <taxon>Bacillati</taxon>
        <taxon>Bacillota</taxon>
        <taxon>Clostridia</taxon>
        <taxon>Peptostreptococcales</taxon>
        <taxon>Peptostreptococcaceae</taxon>
        <taxon>Romboutsia</taxon>
    </lineage>
</organism>
<reference evidence="1 2" key="1">
    <citation type="submission" date="2014-04" db="EMBL/GenBank/DDBJ databases">
        <authorList>
            <person name="Hornung B.V."/>
        </authorList>
    </citation>
    <scope>NUCLEOTIDE SEQUENCE [LARGE SCALE GENOMIC DNA]</scope>
    <source>
        <strain evidence="1 2">CRIB</strain>
    </source>
</reference>
<dbReference type="KEGG" id="ril:CRIB_770"/>
<dbReference type="EMBL" id="LN555523">
    <property type="protein sequence ID" value="CED93522.1"/>
    <property type="molecule type" value="Genomic_DNA"/>
</dbReference>
<proteinExistence type="predicted"/>
<dbReference type="AlphaFoldDB" id="A0A1V1HZW0"/>
<dbReference type="Proteomes" id="UP000245622">
    <property type="component" value="Chromosome 1"/>
</dbReference>
<keyword evidence="2" id="KW-1185">Reference proteome</keyword>
<protein>
    <submittedName>
        <fullName evidence="1">Uncharacterized protein</fullName>
    </submittedName>
</protein>
<dbReference type="RefSeq" id="WP_180703230.1">
    <property type="nucleotide sequence ID" value="NZ_CAPWPQ010000067.1"/>
</dbReference>
<dbReference type="GeneID" id="82204952"/>
<sequence length="108" mass="12099">MRKNIIGGLVLIVIAMFLGAISYSSKIANPFVGLKGLAQIAISERKVEKISDKPLRYISKSDEDFTNYMESEGYTVEQFGRGFQLQKGNESKLLVSEGFMGMYEIFSE</sequence>
<name>A0A1V1HZW0_9FIRM</name>
<gene>
    <name evidence="1" type="ORF">CRIB_770</name>
</gene>
<evidence type="ECO:0000313" key="1">
    <source>
        <dbReference type="EMBL" id="CED93522.1"/>
    </source>
</evidence>